<dbReference type="EMBL" id="QRBI01000098">
    <property type="protein sequence ID" value="RMC17793.1"/>
    <property type="molecule type" value="Genomic_DNA"/>
</dbReference>
<dbReference type="AlphaFoldDB" id="A0A3M0KX96"/>
<evidence type="ECO:0000313" key="1">
    <source>
        <dbReference type="EMBL" id="RMC17793.1"/>
    </source>
</evidence>
<reference evidence="1 2" key="1">
    <citation type="submission" date="2018-07" db="EMBL/GenBank/DDBJ databases">
        <title>A high quality draft genome assembly of the barn swallow (H. rustica rustica).</title>
        <authorList>
            <person name="Formenti G."/>
            <person name="Chiara M."/>
            <person name="Poveda L."/>
            <person name="Francoijs K.-J."/>
            <person name="Bonisoli-Alquati A."/>
            <person name="Canova L."/>
            <person name="Gianfranceschi L."/>
            <person name="Horner D.S."/>
            <person name="Saino N."/>
        </authorList>
    </citation>
    <scope>NUCLEOTIDE SEQUENCE [LARGE SCALE GENOMIC DNA]</scope>
    <source>
        <strain evidence="1">Chelidonia</strain>
        <tissue evidence="1">Blood</tissue>
    </source>
</reference>
<organism evidence="1 2">
    <name type="scientific">Hirundo rustica rustica</name>
    <dbReference type="NCBI Taxonomy" id="333673"/>
    <lineage>
        <taxon>Eukaryota</taxon>
        <taxon>Metazoa</taxon>
        <taxon>Chordata</taxon>
        <taxon>Craniata</taxon>
        <taxon>Vertebrata</taxon>
        <taxon>Euteleostomi</taxon>
        <taxon>Archelosauria</taxon>
        <taxon>Archosauria</taxon>
        <taxon>Dinosauria</taxon>
        <taxon>Saurischia</taxon>
        <taxon>Theropoda</taxon>
        <taxon>Coelurosauria</taxon>
        <taxon>Aves</taxon>
        <taxon>Neognathae</taxon>
        <taxon>Neoaves</taxon>
        <taxon>Telluraves</taxon>
        <taxon>Australaves</taxon>
        <taxon>Passeriformes</taxon>
        <taxon>Sylvioidea</taxon>
        <taxon>Hirundinidae</taxon>
        <taxon>Hirundo</taxon>
    </lineage>
</organism>
<keyword evidence="2" id="KW-1185">Reference proteome</keyword>
<accession>A0A3M0KX96</accession>
<dbReference type="Proteomes" id="UP000269221">
    <property type="component" value="Unassembled WGS sequence"/>
</dbReference>
<comment type="caution">
    <text evidence="1">The sequence shown here is derived from an EMBL/GenBank/DDBJ whole genome shotgun (WGS) entry which is preliminary data.</text>
</comment>
<protein>
    <submittedName>
        <fullName evidence="1">Uncharacterized protein</fullName>
    </submittedName>
</protein>
<sequence>MDSQPGDELPCQQSPVRLQQEDLVTAAGGSGHCSRRIWSLQQEDLVTAAGGSGRCSRRIWSLQQEDLVTAAVTGGLEAQYGHPWTGNYGFQSVECHRRRALEVIKVLSSMNFATDKKEMLLPSLLATAVAMPEEGISEKFRGYANVQEQKILFIIIVPAIAGSQNKKFRKAMEMRIALIQ</sequence>
<name>A0A3M0KX96_HIRRU</name>
<evidence type="ECO:0000313" key="2">
    <source>
        <dbReference type="Proteomes" id="UP000269221"/>
    </source>
</evidence>
<proteinExistence type="predicted"/>
<gene>
    <name evidence="1" type="ORF">DUI87_05459</name>
</gene>